<dbReference type="NCBIfam" id="NF008967">
    <property type="entry name" value="PRK12313.1"/>
    <property type="match status" value="1"/>
</dbReference>
<dbReference type="EMBL" id="VYQF01000010">
    <property type="protein sequence ID" value="KAA9035850.1"/>
    <property type="molecule type" value="Genomic_DNA"/>
</dbReference>
<dbReference type="Gene3D" id="2.60.40.10">
    <property type="entry name" value="Immunoglobulins"/>
    <property type="match status" value="1"/>
</dbReference>
<dbReference type="PANTHER" id="PTHR43651:SF3">
    <property type="entry name" value="1,4-ALPHA-GLUCAN-BRANCHING ENZYME"/>
    <property type="match status" value="1"/>
</dbReference>
<comment type="function">
    <text evidence="2 10">Catalyzes the formation of the alpha-1,6-glucosidic linkages in glycogen by scission of a 1,4-alpha-linked oligosaccharide from growing alpha-1,4-glucan chains and the subsequent attachment of the oligosaccharide to the alpha-1,6 position.</text>
</comment>
<dbReference type="GO" id="GO:0005829">
    <property type="term" value="C:cytosol"/>
    <property type="evidence" value="ECO:0007669"/>
    <property type="project" value="TreeGrafter"/>
</dbReference>
<evidence type="ECO:0000313" key="14">
    <source>
        <dbReference type="Proteomes" id="UP000326903"/>
    </source>
</evidence>
<dbReference type="PIRSF" id="PIRSF000463">
    <property type="entry name" value="GlgB"/>
    <property type="match status" value="1"/>
</dbReference>
<evidence type="ECO:0000256" key="4">
    <source>
        <dbReference type="ARBA" id="ARBA00009000"/>
    </source>
</evidence>
<evidence type="ECO:0000256" key="10">
    <source>
        <dbReference type="HAMAP-Rule" id="MF_00685"/>
    </source>
</evidence>
<dbReference type="SUPFAM" id="SSF51011">
    <property type="entry name" value="Glycosyl hydrolase domain"/>
    <property type="match status" value="1"/>
</dbReference>
<dbReference type="Pfam" id="PF00128">
    <property type="entry name" value="Alpha-amylase"/>
    <property type="match status" value="1"/>
</dbReference>
<dbReference type="Gene3D" id="2.60.40.1180">
    <property type="entry name" value="Golgi alpha-mannosidase II"/>
    <property type="match status" value="1"/>
</dbReference>
<feature type="active site" description="Nucleophile" evidence="10 11">
    <location>
        <position position="331"/>
    </location>
</feature>
<dbReference type="EC" id="2.4.1.18" evidence="10"/>
<dbReference type="InterPro" id="IPR006048">
    <property type="entry name" value="A-amylase/branching_C"/>
</dbReference>
<dbReference type="RefSeq" id="WP_150416677.1">
    <property type="nucleotide sequence ID" value="NZ_VYQF01000010.1"/>
</dbReference>
<dbReference type="InterPro" id="IPR013783">
    <property type="entry name" value="Ig-like_fold"/>
</dbReference>
<dbReference type="CDD" id="cd11322">
    <property type="entry name" value="AmyAc_Glg_BE"/>
    <property type="match status" value="1"/>
</dbReference>
<keyword evidence="7 10" id="KW-0808">Transferase</keyword>
<dbReference type="InterPro" id="IPR013780">
    <property type="entry name" value="Glyco_hydro_b"/>
</dbReference>
<comment type="pathway">
    <text evidence="3 10">Glycan biosynthesis; glycogen biosynthesis.</text>
</comment>
<evidence type="ECO:0000256" key="1">
    <source>
        <dbReference type="ARBA" id="ARBA00000826"/>
    </source>
</evidence>
<evidence type="ECO:0000256" key="5">
    <source>
        <dbReference type="ARBA" id="ARBA00022600"/>
    </source>
</evidence>
<dbReference type="FunFam" id="2.60.40.1180:FF:000002">
    <property type="entry name" value="1,4-alpha-glucan branching enzyme GlgB"/>
    <property type="match status" value="1"/>
</dbReference>
<dbReference type="GO" id="GO:0005978">
    <property type="term" value="P:glycogen biosynthetic process"/>
    <property type="evidence" value="ECO:0007669"/>
    <property type="project" value="UniProtKB-UniRule"/>
</dbReference>
<feature type="domain" description="Glycosyl hydrolase family 13 catalytic" evidence="12">
    <location>
        <begin position="171"/>
        <end position="517"/>
    </location>
</feature>
<dbReference type="InterPro" id="IPR044143">
    <property type="entry name" value="GlgB_N_E_set_prok"/>
</dbReference>
<organism evidence="13 14">
    <name type="scientific">Ginsengibacter hankyongi</name>
    <dbReference type="NCBI Taxonomy" id="2607284"/>
    <lineage>
        <taxon>Bacteria</taxon>
        <taxon>Pseudomonadati</taxon>
        <taxon>Bacteroidota</taxon>
        <taxon>Chitinophagia</taxon>
        <taxon>Chitinophagales</taxon>
        <taxon>Chitinophagaceae</taxon>
        <taxon>Ginsengibacter</taxon>
    </lineage>
</organism>
<dbReference type="InterPro" id="IPR006047">
    <property type="entry name" value="GH13_cat_dom"/>
</dbReference>
<dbReference type="PANTHER" id="PTHR43651">
    <property type="entry name" value="1,4-ALPHA-GLUCAN-BRANCHING ENZYME"/>
    <property type="match status" value="1"/>
</dbReference>
<dbReference type="Pfam" id="PF02922">
    <property type="entry name" value="CBM_48"/>
    <property type="match status" value="1"/>
</dbReference>
<protein>
    <recommendedName>
        <fullName evidence="10">1,4-alpha-glucan branching enzyme GlgB</fullName>
        <ecNumber evidence="10">2.4.1.18</ecNumber>
    </recommendedName>
    <alternativeName>
        <fullName evidence="10">1,4-alpha-D-glucan:1,4-alpha-D-glucan 6-glucosyl-transferase</fullName>
    </alternativeName>
    <alternativeName>
        <fullName evidence="10">Alpha-(1-&gt;4)-glucan branching enzyme</fullName>
    </alternativeName>
    <alternativeName>
        <fullName evidence="10">Glycogen branching enzyme</fullName>
        <shortName evidence="10">BE</shortName>
    </alternativeName>
</protein>
<dbReference type="Gene3D" id="3.20.20.80">
    <property type="entry name" value="Glycosidases"/>
    <property type="match status" value="1"/>
</dbReference>
<gene>
    <name evidence="10 13" type="primary">glgB</name>
    <name evidence="13" type="ORF">FW778_20050</name>
</gene>
<comment type="subunit">
    <text evidence="10">Monomer.</text>
</comment>
<dbReference type="GO" id="GO:0004553">
    <property type="term" value="F:hydrolase activity, hydrolyzing O-glycosyl compounds"/>
    <property type="evidence" value="ECO:0007669"/>
    <property type="project" value="InterPro"/>
</dbReference>
<evidence type="ECO:0000256" key="11">
    <source>
        <dbReference type="PIRSR" id="PIRSR000463-1"/>
    </source>
</evidence>
<dbReference type="HAMAP" id="MF_00685">
    <property type="entry name" value="GlgB"/>
    <property type="match status" value="1"/>
</dbReference>
<evidence type="ECO:0000259" key="12">
    <source>
        <dbReference type="SMART" id="SM00642"/>
    </source>
</evidence>
<dbReference type="CDD" id="cd02855">
    <property type="entry name" value="E_set_GBE_prok_N"/>
    <property type="match status" value="1"/>
</dbReference>
<dbReference type="Proteomes" id="UP000326903">
    <property type="component" value="Unassembled WGS sequence"/>
</dbReference>
<sequence length="649" mass="76740">MSSLKKYEEENFVDSTRPVWNYSLFNEEDLENFRNGTHYSLYKKFGSHPLQVLGKEGYYFSVWAPNATRVNVIGDFNEWNNEAHPLFVRLEKSGIWEGFIPGINEYTSYKYYIEGFEGAKLYKGDPYANYWEVRPGTASKTVNLAHTWTDNEWMHKRKRHNDLNSPWSVYEVHLASWMRPFPYSETSLNSYREQAKLLVPYVKKMGFTHVELMPVMEFPFDGSWGYQGTGYFAPTSRFGIPEEFMEMVEAFHKEDIGVILDWVPSHFPHDAFGLFMFDGTHTYEYADMRKGYHPDWNSYIFNYKRGEVRSFLISSARFWFDKFHIDGVRVDAVSSMLKLNYSREEGDWEPNEFGGNGNLEAIAFIKNLNEMIYRDFPDVQTIAEEATDWPGVSKPTFSDGLGFGMKWMMGWMHDTLDYFKTDPLYRKDQQDKFTFSMMYFYDENFMLPLSHDEVVHGKSPMIYKMPGDDWQKFANLRLLYTYMFTHPGSKLLFMGNEIAQTSEWNYHTELDWHLLAHEPHQKMQDFVSQINRLYTSEPALYECQFEEEGFEWIDLDHRNESVIVYMRKGKRSKENVLVVFNMTPVTRENWTIKVHGKKEWKMILNSDDKNFWGGGYFDNQVITTKLVDKKNKEYEINLHLPALGAIVLK</sequence>
<dbReference type="InterPro" id="IPR004193">
    <property type="entry name" value="Glyco_hydro_13_N"/>
</dbReference>
<evidence type="ECO:0000256" key="9">
    <source>
        <dbReference type="ARBA" id="ARBA00023277"/>
    </source>
</evidence>
<reference evidence="13 14" key="1">
    <citation type="submission" date="2019-09" db="EMBL/GenBank/DDBJ databases">
        <title>Draft genome sequence of Ginsengibacter sp. BR5-29.</title>
        <authorList>
            <person name="Im W.-T."/>
        </authorList>
    </citation>
    <scope>NUCLEOTIDE SEQUENCE [LARGE SCALE GENOMIC DNA]</scope>
    <source>
        <strain evidence="13 14">BR5-29</strain>
    </source>
</reference>
<comment type="similarity">
    <text evidence="4 10">Belongs to the glycosyl hydrolase 13 family. GlgB subfamily.</text>
</comment>
<evidence type="ECO:0000313" key="13">
    <source>
        <dbReference type="EMBL" id="KAA9035850.1"/>
    </source>
</evidence>
<accession>A0A5J5IDD7</accession>
<dbReference type="SMART" id="SM00642">
    <property type="entry name" value="Aamy"/>
    <property type="match status" value="1"/>
</dbReference>
<dbReference type="FunFam" id="3.20.20.80:FF:000003">
    <property type="entry name" value="1,4-alpha-glucan branching enzyme GlgB"/>
    <property type="match status" value="1"/>
</dbReference>
<evidence type="ECO:0000256" key="3">
    <source>
        <dbReference type="ARBA" id="ARBA00004964"/>
    </source>
</evidence>
<dbReference type="SUPFAM" id="SSF51445">
    <property type="entry name" value="(Trans)glycosidases"/>
    <property type="match status" value="1"/>
</dbReference>
<keyword evidence="9 10" id="KW-0119">Carbohydrate metabolism</keyword>
<dbReference type="NCBIfam" id="NF003811">
    <property type="entry name" value="PRK05402.1"/>
    <property type="match status" value="1"/>
</dbReference>
<keyword evidence="8 10" id="KW-0320">Glycogen biosynthesis</keyword>
<name>A0A5J5IDD7_9BACT</name>
<dbReference type="AlphaFoldDB" id="A0A5J5IDD7"/>
<comment type="caution">
    <text evidence="13">The sequence shown here is derived from an EMBL/GenBank/DDBJ whole genome shotgun (WGS) entry which is preliminary data.</text>
</comment>
<feature type="active site" description="Proton donor" evidence="10 11">
    <location>
        <position position="384"/>
    </location>
</feature>
<dbReference type="InterPro" id="IPR037439">
    <property type="entry name" value="Branching_enzy"/>
</dbReference>
<evidence type="ECO:0000256" key="2">
    <source>
        <dbReference type="ARBA" id="ARBA00002953"/>
    </source>
</evidence>
<dbReference type="InterPro" id="IPR017853">
    <property type="entry name" value="GH"/>
</dbReference>
<evidence type="ECO:0000256" key="8">
    <source>
        <dbReference type="ARBA" id="ARBA00023056"/>
    </source>
</evidence>
<keyword evidence="14" id="KW-1185">Reference proteome</keyword>
<keyword evidence="5 10" id="KW-0321">Glycogen metabolism</keyword>
<dbReference type="GO" id="GO:0043169">
    <property type="term" value="F:cation binding"/>
    <property type="evidence" value="ECO:0007669"/>
    <property type="project" value="InterPro"/>
</dbReference>
<comment type="catalytic activity">
    <reaction evidence="1 10">
        <text>Transfers a segment of a (1-&gt;4)-alpha-D-glucan chain to a primary hydroxy group in a similar glucan chain.</text>
        <dbReference type="EC" id="2.4.1.18"/>
    </reaction>
</comment>
<evidence type="ECO:0000256" key="6">
    <source>
        <dbReference type="ARBA" id="ARBA00022676"/>
    </source>
</evidence>
<dbReference type="Pfam" id="PF02806">
    <property type="entry name" value="Alpha-amylase_C"/>
    <property type="match status" value="1"/>
</dbReference>
<dbReference type="NCBIfam" id="TIGR01515">
    <property type="entry name" value="branching_enzym"/>
    <property type="match status" value="1"/>
</dbReference>
<dbReference type="UniPathway" id="UPA00164"/>
<dbReference type="GO" id="GO:0003844">
    <property type="term" value="F:1,4-alpha-glucan branching enzyme activity"/>
    <property type="evidence" value="ECO:0007669"/>
    <property type="project" value="UniProtKB-UniRule"/>
</dbReference>
<dbReference type="InterPro" id="IPR006407">
    <property type="entry name" value="GlgB"/>
</dbReference>
<keyword evidence="6 10" id="KW-0328">Glycosyltransferase</keyword>
<proteinExistence type="inferred from homology"/>
<evidence type="ECO:0000256" key="7">
    <source>
        <dbReference type="ARBA" id="ARBA00022679"/>
    </source>
</evidence>